<reference evidence="2" key="1">
    <citation type="submission" date="2022-12" db="EMBL/GenBank/DDBJ databases">
        <authorList>
            <person name="Petersen C."/>
        </authorList>
    </citation>
    <scope>NUCLEOTIDE SEQUENCE</scope>
    <source>
        <strain evidence="2">IBT 29677</strain>
    </source>
</reference>
<keyword evidence="1" id="KW-0732">Signal</keyword>
<dbReference type="EMBL" id="JAPZBU010000009">
    <property type="protein sequence ID" value="KAJ5387538.1"/>
    <property type="molecule type" value="Genomic_DNA"/>
</dbReference>
<evidence type="ECO:0000313" key="2">
    <source>
        <dbReference type="EMBL" id="KAJ5387538.1"/>
    </source>
</evidence>
<accession>A0A9W9VQP4</accession>
<feature type="chain" id="PRO_5040994434" evidence="1">
    <location>
        <begin position="24"/>
        <end position="218"/>
    </location>
</feature>
<gene>
    <name evidence="2" type="ORF">N7509_010079</name>
</gene>
<dbReference type="GeneID" id="81373696"/>
<evidence type="ECO:0000256" key="1">
    <source>
        <dbReference type="SAM" id="SignalP"/>
    </source>
</evidence>
<protein>
    <submittedName>
        <fullName evidence="2">Uncharacterized protein</fullName>
    </submittedName>
</protein>
<keyword evidence="3" id="KW-1185">Reference proteome</keyword>
<organism evidence="2 3">
    <name type="scientific">Penicillium cosmopolitanum</name>
    <dbReference type="NCBI Taxonomy" id="1131564"/>
    <lineage>
        <taxon>Eukaryota</taxon>
        <taxon>Fungi</taxon>
        <taxon>Dikarya</taxon>
        <taxon>Ascomycota</taxon>
        <taxon>Pezizomycotina</taxon>
        <taxon>Eurotiomycetes</taxon>
        <taxon>Eurotiomycetidae</taxon>
        <taxon>Eurotiales</taxon>
        <taxon>Aspergillaceae</taxon>
        <taxon>Penicillium</taxon>
    </lineage>
</organism>
<feature type="signal peptide" evidence="1">
    <location>
        <begin position="1"/>
        <end position="23"/>
    </location>
</feature>
<comment type="caution">
    <text evidence="2">The sequence shown here is derived from an EMBL/GenBank/DDBJ whole genome shotgun (WGS) entry which is preliminary data.</text>
</comment>
<dbReference type="RefSeq" id="XP_056485336.1">
    <property type="nucleotide sequence ID" value="XM_056634716.1"/>
</dbReference>
<sequence length="218" mass="23445">MVFLSQLSFAILSTSLFLTGGSAFSDSPGHPLQLAKRLPNDWDIFNTWQENCEIYPYECSEPYDGAVGNFDKKAGTADWVGEECIEYTATFSPKPIASGLAAAIYKGSLETKKDGEVTKTQDVVFKRAPGDSSYEVLYGASLAKDLSNDGDNILAPIDYFMSNPDGRKAGNAVYPYVSGGSIESSWGSFTSQDSVNSAFKQMLAALNTVASPESFTGI</sequence>
<dbReference type="Proteomes" id="UP001147747">
    <property type="component" value="Unassembled WGS sequence"/>
</dbReference>
<proteinExistence type="predicted"/>
<dbReference type="AlphaFoldDB" id="A0A9W9VQP4"/>
<evidence type="ECO:0000313" key="3">
    <source>
        <dbReference type="Proteomes" id="UP001147747"/>
    </source>
</evidence>
<name>A0A9W9VQP4_9EURO</name>
<reference evidence="2" key="2">
    <citation type="journal article" date="2023" name="IMA Fungus">
        <title>Comparative genomic study of the Penicillium genus elucidates a diverse pangenome and 15 lateral gene transfer events.</title>
        <authorList>
            <person name="Petersen C."/>
            <person name="Sorensen T."/>
            <person name="Nielsen M.R."/>
            <person name="Sondergaard T.E."/>
            <person name="Sorensen J.L."/>
            <person name="Fitzpatrick D.A."/>
            <person name="Frisvad J.C."/>
            <person name="Nielsen K.L."/>
        </authorList>
    </citation>
    <scope>NUCLEOTIDE SEQUENCE</scope>
    <source>
        <strain evidence="2">IBT 29677</strain>
    </source>
</reference>
<dbReference type="OrthoDB" id="4062651at2759"/>